<comment type="caution">
    <text evidence="2">The sequence shown here is derived from an EMBL/GenBank/DDBJ whole genome shotgun (WGS) entry which is preliminary data.</text>
</comment>
<feature type="coiled-coil region" evidence="1">
    <location>
        <begin position="294"/>
        <end position="349"/>
    </location>
</feature>
<protein>
    <submittedName>
        <fullName evidence="2">Uncharacterized protein</fullName>
    </submittedName>
</protein>
<reference evidence="2" key="1">
    <citation type="submission" date="2017-05" db="EMBL/GenBank/DDBJ databases">
        <authorList>
            <person name="Varghese N."/>
            <person name="Submissions S."/>
        </authorList>
    </citation>
    <scope>NUCLEOTIDE SEQUENCE</scope>
    <source>
        <strain evidence="2">DSM 18763</strain>
    </source>
</reference>
<proteinExistence type="predicted"/>
<gene>
    <name evidence="2" type="ORF">SAMN06264868_10610</name>
</gene>
<dbReference type="EMBL" id="FXTX01000006">
    <property type="protein sequence ID" value="SMP08313.1"/>
    <property type="molecule type" value="Genomic_DNA"/>
</dbReference>
<dbReference type="AlphaFoldDB" id="A0AA45WKQ9"/>
<dbReference type="RefSeq" id="WP_265134145.1">
    <property type="nucleotide sequence ID" value="NZ_FXTX01000006.1"/>
</dbReference>
<sequence length="356" mass="41349">MKIAIISYDADFLSKLQDLIKDADYRNYIDSISLLNEFHLFTPDAVIYDASSGIFAEEDLKFLAEKEEFKTIPLFVGISKENPINIEGFPQNFKFFTKEDDNELRKIINEIANSKIKQEIKTEPQTAIEDDFLSEYMEISEKLISEEPKKQITSLEEELFGEITENKPKIESDFISQVEIEPTSLILEEEDKKTQPKVEDITPQVESPIEVKEEIVKTAPIIEQKPIIDTTTTETVIKQEKPEQKQETKPKTYFISISLTEEDIKAIIKEQISEFIKNDESMVKILDHLQIDFVNDMNTELNALKTEIKESLKEKYKNGLEEEIQTFIKTELKKDIKELAEKIAREKLEQVFSKLF</sequence>
<dbReference type="Proteomes" id="UP001157947">
    <property type="component" value="Unassembled WGS sequence"/>
</dbReference>
<keyword evidence="1" id="KW-0175">Coiled coil</keyword>
<evidence type="ECO:0000313" key="2">
    <source>
        <dbReference type="EMBL" id="SMP08313.1"/>
    </source>
</evidence>
<accession>A0AA45WKQ9</accession>
<organism evidence="2 3">
    <name type="scientific">Venenivibrio stagnispumantis</name>
    <dbReference type="NCBI Taxonomy" id="407998"/>
    <lineage>
        <taxon>Bacteria</taxon>
        <taxon>Pseudomonadati</taxon>
        <taxon>Aquificota</taxon>
        <taxon>Aquificia</taxon>
        <taxon>Aquificales</taxon>
        <taxon>Hydrogenothermaceae</taxon>
        <taxon>Venenivibrio</taxon>
    </lineage>
</organism>
<evidence type="ECO:0000313" key="3">
    <source>
        <dbReference type="Proteomes" id="UP001157947"/>
    </source>
</evidence>
<keyword evidence="3" id="KW-1185">Reference proteome</keyword>
<name>A0AA45WKQ9_9AQUI</name>
<evidence type="ECO:0000256" key="1">
    <source>
        <dbReference type="SAM" id="Coils"/>
    </source>
</evidence>